<keyword evidence="6 10" id="KW-0733">Signal recognition particle</keyword>
<evidence type="ECO:0000313" key="12">
    <source>
        <dbReference type="EMBL" id="PKA55231.1"/>
    </source>
</evidence>
<dbReference type="GO" id="GO:0006614">
    <property type="term" value="P:SRP-dependent cotranslational protein targeting to membrane"/>
    <property type="evidence" value="ECO:0007669"/>
    <property type="project" value="UniProtKB-UniRule"/>
</dbReference>
<evidence type="ECO:0000256" key="9">
    <source>
        <dbReference type="ARBA" id="ARBA00046890"/>
    </source>
</evidence>
<dbReference type="GO" id="GO:0030942">
    <property type="term" value="F:endoplasmic reticulum signal peptide binding"/>
    <property type="evidence" value="ECO:0007669"/>
    <property type="project" value="UniProtKB-UniRule"/>
</dbReference>
<keyword evidence="5 10" id="KW-0694">RNA-binding</keyword>
<keyword evidence="4 10" id="KW-0963">Cytoplasm</keyword>
<evidence type="ECO:0000256" key="8">
    <source>
        <dbReference type="ARBA" id="ARBA00045462"/>
    </source>
</evidence>
<evidence type="ECO:0000256" key="5">
    <source>
        <dbReference type="ARBA" id="ARBA00022884"/>
    </source>
</evidence>
<organism evidence="12 13">
    <name type="scientific">Apostasia shenzhenica</name>
    <dbReference type="NCBI Taxonomy" id="1088818"/>
    <lineage>
        <taxon>Eukaryota</taxon>
        <taxon>Viridiplantae</taxon>
        <taxon>Streptophyta</taxon>
        <taxon>Embryophyta</taxon>
        <taxon>Tracheophyta</taxon>
        <taxon>Spermatophyta</taxon>
        <taxon>Magnoliopsida</taxon>
        <taxon>Liliopsida</taxon>
        <taxon>Asparagales</taxon>
        <taxon>Orchidaceae</taxon>
        <taxon>Apostasioideae</taxon>
        <taxon>Apostasia</taxon>
    </lineage>
</organism>
<dbReference type="Pfam" id="PF02290">
    <property type="entry name" value="SRP14"/>
    <property type="match status" value="1"/>
</dbReference>
<keyword evidence="7 10" id="KW-0687">Ribonucleoprotein</keyword>
<comment type="subunit">
    <text evidence="9 10">Heterodimer with SRP9; binds RNA as heterodimer. Component of a signal recognition particle (SRP) complex that consists of a 7SL RNA molecule of 300 nucleotides and six protein subunits: SRP72, SRP68, SRP54, SRP19, SRP14 and SRP9.</text>
</comment>
<dbReference type="InterPro" id="IPR003210">
    <property type="entry name" value="Signal_recog_particle_SRP14"/>
</dbReference>
<evidence type="ECO:0000256" key="6">
    <source>
        <dbReference type="ARBA" id="ARBA00023135"/>
    </source>
</evidence>
<comment type="function">
    <text evidence="8 10">Component of the signal recognition particle (SRP) complex, a ribonucleoprotein complex that mediates the cotranslational targeting of secretory and membrane proteins to the endoplasmic reticulum (ER). SRP9 together with SRP14 and the Alu portion of the SRP RNA, constitutes the elongation arrest domain of SRP. The complex of SRP9 and SRP14 is required for SRP RNA binding.</text>
</comment>
<evidence type="ECO:0000256" key="10">
    <source>
        <dbReference type="RuleBase" id="RU368100"/>
    </source>
</evidence>
<dbReference type="EMBL" id="KZ451980">
    <property type="protein sequence ID" value="PKA55231.1"/>
    <property type="molecule type" value="Genomic_DNA"/>
</dbReference>
<feature type="compositionally biased region" description="Basic residues" evidence="11">
    <location>
        <begin position="93"/>
        <end position="102"/>
    </location>
</feature>
<evidence type="ECO:0000256" key="1">
    <source>
        <dbReference type="ARBA" id="ARBA00004496"/>
    </source>
</evidence>
<dbReference type="GO" id="GO:0005786">
    <property type="term" value="C:signal recognition particle, endoplasmic reticulum targeting"/>
    <property type="evidence" value="ECO:0007669"/>
    <property type="project" value="UniProtKB-UniRule"/>
</dbReference>
<dbReference type="OrthoDB" id="19209at2759"/>
<feature type="region of interest" description="Disordered" evidence="11">
    <location>
        <begin position="93"/>
        <end position="116"/>
    </location>
</feature>
<evidence type="ECO:0000256" key="2">
    <source>
        <dbReference type="ARBA" id="ARBA00010349"/>
    </source>
</evidence>
<comment type="subcellular location">
    <subcellularLocation>
        <location evidence="1 10">Cytoplasm</location>
    </subcellularLocation>
</comment>
<dbReference type="AlphaFoldDB" id="A0A2I0AI66"/>
<dbReference type="STRING" id="1088818.A0A2I0AI66"/>
<evidence type="ECO:0000256" key="3">
    <source>
        <dbReference type="ARBA" id="ARBA00017926"/>
    </source>
</evidence>
<dbReference type="Gene3D" id="3.30.720.10">
    <property type="entry name" value="Signal recognition particle alu RNA binding heterodimer, srp9/1"/>
    <property type="match status" value="1"/>
</dbReference>
<reference evidence="12 13" key="1">
    <citation type="journal article" date="2017" name="Nature">
        <title>The Apostasia genome and the evolution of orchids.</title>
        <authorList>
            <person name="Zhang G.Q."/>
            <person name="Liu K.W."/>
            <person name="Li Z."/>
            <person name="Lohaus R."/>
            <person name="Hsiao Y.Y."/>
            <person name="Niu S.C."/>
            <person name="Wang J.Y."/>
            <person name="Lin Y.C."/>
            <person name="Xu Q."/>
            <person name="Chen L.J."/>
            <person name="Yoshida K."/>
            <person name="Fujiwara S."/>
            <person name="Wang Z.W."/>
            <person name="Zhang Y.Q."/>
            <person name="Mitsuda N."/>
            <person name="Wang M."/>
            <person name="Liu G.H."/>
            <person name="Pecoraro L."/>
            <person name="Huang H.X."/>
            <person name="Xiao X.J."/>
            <person name="Lin M."/>
            <person name="Wu X.Y."/>
            <person name="Wu W.L."/>
            <person name="Chen Y.Y."/>
            <person name="Chang S.B."/>
            <person name="Sakamoto S."/>
            <person name="Ohme-Takagi M."/>
            <person name="Yagi M."/>
            <person name="Zeng S.J."/>
            <person name="Shen C.Y."/>
            <person name="Yeh C.M."/>
            <person name="Luo Y.B."/>
            <person name="Tsai W.C."/>
            <person name="Van de Peer Y."/>
            <person name="Liu Z.J."/>
        </authorList>
    </citation>
    <scope>NUCLEOTIDE SEQUENCE [LARGE SCALE GENOMIC DNA]</scope>
    <source>
        <strain evidence="13">cv. Shenzhen</strain>
        <tissue evidence="12">Stem</tissue>
    </source>
</reference>
<sequence length="116" mass="13470">MVLLQPDPFLNELTNMYEQTKEKGSVWVTLKRSSMKCKAKRKKLENSGEIIDYRCLVRATNSKRTISTALSAKDYLRFQASYATILKAHMNALKKRERKDKKKNTEGDKKQADLKK</sequence>
<gene>
    <name evidence="12" type="primary">SRP14</name>
    <name evidence="12" type="ORF">AXF42_Ash003868</name>
</gene>
<dbReference type="SUPFAM" id="SSF54762">
    <property type="entry name" value="Signal recognition particle alu RNA binding heterodimer, SRP9/14"/>
    <property type="match status" value="1"/>
</dbReference>
<evidence type="ECO:0000313" key="13">
    <source>
        <dbReference type="Proteomes" id="UP000236161"/>
    </source>
</evidence>
<evidence type="ECO:0000256" key="11">
    <source>
        <dbReference type="SAM" id="MobiDB-lite"/>
    </source>
</evidence>
<protein>
    <recommendedName>
        <fullName evidence="3 10">Signal recognition particle 14 kDa protein</fullName>
        <shortName evidence="10">SRP14</shortName>
    </recommendedName>
</protein>
<accession>A0A2I0AI66</accession>
<evidence type="ECO:0000256" key="4">
    <source>
        <dbReference type="ARBA" id="ARBA00022490"/>
    </source>
</evidence>
<comment type="similarity">
    <text evidence="2 10">Belongs to the SRP14 family.</text>
</comment>
<dbReference type="InterPro" id="IPR009018">
    <property type="entry name" value="Signal_recog_particle_SRP9/14"/>
</dbReference>
<keyword evidence="13" id="KW-1185">Reference proteome</keyword>
<dbReference type="GO" id="GO:0008312">
    <property type="term" value="F:7S RNA binding"/>
    <property type="evidence" value="ECO:0007669"/>
    <property type="project" value="UniProtKB-UniRule"/>
</dbReference>
<feature type="compositionally biased region" description="Basic and acidic residues" evidence="11">
    <location>
        <begin position="103"/>
        <end position="116"/>
    </location>
</feature>
<name>A0A2I0AI66_9ASPA</name>
<dbReference type="Proteomes" id="UP000236161">
    <property type="component" value="Unassembled WGS sequence"/>
</dbReference>
<dbReference type="FunFam" id="3.30.720.10:FF:000004">
    <property type="entry name" value="Signal recognition particle 14 kDa protein"/>
    <property type="match status" value="1"/>
</dbReference>
<proteinExistence type="inferred from homology"/>
<evidence type="ECO:0000256" key="7">
    <source>
        <dbReference type="ARBA" id="ARBA00023274"/>
    </source>
</evidence>
<dbReference type="PANTHER" id="PTHR12013">
    <property type="entry name" value="SIGNAL RECOGNITION PARTICLE 14 KD PROTEIN"/>
    <property type="match status" value="1"/>
</dbReference>